<evidence type="ECO:0000256" key="1">
    <source>
        <dbReference type="ARBA" id="ARBA00004141"/>
    </source>
</evidence>
<comment type="pathway">
    <text evidence="3">Lipid metabolism; phospholipid metabolism.</text>
</comment>
<reference evidence="20 21" key="1">
    <citation type="journal article" date="2010" name="Science">
        <title>Genomic comparison of the ants Camponotus floridanus and Harpegnathos saltator.</title>
        <authorList>
            <person name="Bonasio R."/>
            <person name="Zhang G."/>
            <person name="Ye C."/>
            <person name="Mutti N.S."/>
            <person name="Fang X."/>
            <person name="Qin N."/>
            <person name="Donahue G."/>
            <person name="Yang P."/>
            <person name="Li Q."/>
            <person name="Li C."/>
            <person name="Zhang P."/>
            <person name="Huang Z."/>
            <person name="Berger S.L."/>
            <person name="Reinberg D."/>
            <person name="Wang J."/>
            <person name="Liebig J."/>
        </authorList>
    </citation>
    <scope>NUCLEOTIDE SEQUENCE [LARGE SCALE GENOMIC DNA]</scope>
    <source>
        <strain evidence="20 21">R22 G/1</strain>
    </source>
</reference>
<feature type="transmembrane region" description="Helical" evidence="19">
    <location>
        <begin position="63"/>
        <end position="82"/>
    </location>
</feature>
<keyword evidence="21" id="KW-1185">Reference proteome</keyword>
<proteinExistence type="inferred from homology"/>
<keyword evidence="6 20" id="KW-0808">Transferase</keyword>
<evidence type="ECO:0000256" key="2">
    <source>
        <dbReference type="ARBA" id="ARBA00004240"/>
    </source>
</evidence>
<sequence length="294" mass="34887">MTYLLYGYYTTSTQDYDIKWTMPQCVLTLRLIGLAFNLWDGQRRDEELSDTQKRVALKERPSLLEIAAYAYFPGAFLIGPQFSMRRYLDFVDGQLTERVCITFGLTHNGKDADGRIKWDGCANVKLRTFETATQMHHYILSFNINTNHWCAEYIYKRLKFLGSKIYSQIMTLLFLALWHGLHSGYYHCFFMEFIVTYFERDIGPVLKNSEKVQTMLKTRWEARVLAFIFLKLYTFVVMGYVLLAFVLLSYPRYNQVHASLYYYGHVLFFSYPLFAPFIKRLLGPRHERQRPHEE</sequence>
<dbReference type="GO" id="GO:0030258">
    <property type="term" value="P:lipid modification"/>
    <property type="evidence" value="ECO:0007669"/>
    <property type="project" value="TreeGrafter"/>
</dbReference>
<dbReference type="OMA" id="TERVCIT"/>
<keyword evidence="9 19" id="KW-1133">Transmembrane helix</keyword>
<dbReference type="EMBL" id="GL451188">
    <property type="protein sequence ID" value="EFN79815.1"/>
    <property type="molecule type" value="Genomic_DNA"/>
</dbReference>
<evidence type="ECO:0000313" key="20">
    <source>
        <dbReference type="EMBL" id="EFN79815.1"/>
    </source>
</evidence>
<keyword evidence="10" id="KW-0443">Lipid metabolism</keyword>
<evidence type="ECO:0000256" key="5">
    <source>
        <dbReference type="ARBA" id="ARBA00022516"/>
    </source>
</evidence>
<evidence type="ECO:0000256" key="19">
    <source>
        <dbReference type="SAM" id="Phobius"/>
    </source>
</evidence>
<evidence type="ECO:0000256" key="7">
    <source>
        <dbReference type="ARBA" id="ARBA00022692"/>
    </source>
</evidence>
<accession>E2BWV1</accession>
<dbReference type="STRING" id="610380.E2BWV1"/>
<evidence type="ECO:0000256" key="11">
    <source>
        <dbReference type="ARBA" id="ARBA00023136"/>
    </source>
</evidence>
<dbReference type="FunCoup" id="E2BWV1">
    <property type="interactions" value="279"/>
</dbReference>
<keyword evidence="14 20" id="KW-0012">Acyltransferase</keyword>
<keyword evidence="13" id="KW-1208">Phospholipid metabolism</keyword>
<dbReference type="GO" id="GO:0071617">
    <property type="term" value="F:lysophospholipid acyltransferase activity"/>
    <property type="evidence" value="ECO:0007669"/>
    <property type="project" value="TreeGrafter"/>
</dbReference>
<dbReference type="PANTHER" id="PTHR13906:SF14">
    <property type="entry name" value="LYSOPHOSPHOLIPID ACYLTRANSFERASE 5"/>
    <property type="match status" value="1"/>
</dbReference>
<comment type="subcellular location">
    <subcellularLocation>
        <location evidence="2">Endoplasmic reticulum</location>
    </subcellularLocation>
    <subcellularLocation>
        <location evidence="1">Membrane</location>
        <topology evidence="1">Multi-pass membrane protein</topology>
    </subcellularLocation>
</comment>
<organism evidence="21">
    <name type="scientific">Harpegnathos saltator</name>
    <name type="common">Jerdon's jumping ant</name>
    <dbReference type="NCBI Taxonomy" id="610380"/>
    <lineage>
        <taxon>Eukaryota</taxon>
        <taxon>Metazoa</taxon>
        <taxon>Ecdysozoa</taxon>
        <taxon>Arthropoda</taxon>
        <taxon>Hexapoda</taxon>
        <taxon>Insecta</taxon>
        <taxon>Pterygota</taxon>
        <taxon>Neoptera</taxon>
        <taxon>Endopterygota</taxon>
        <taxon>Hymenoptera</taxon>
        <taxon>Apocrita</taxon>
        <taxon>Aculeata</taxon>
        <taxon>Formicoidea</taxon>
        <taxon>Formicidae</taxon>
        <taxon>Ponerinae</taxon>
        <taxon>Ponerini</taxon>
        <taxon>Harpegnathos</taxon>
    </lineage>
</organism>
<dbReference type="GO" id="GO:0047184">
    <property type="term" value="F:1-acylglycerophosphocholine O-acyltransferase activity"/>
    <property type="evidence" value="ECO:0007669"/>
    <property type="project" value="UniProtKB-EC"/>
</dbReference>
<keyword evidence="5" id="KW-0444">Lipid biosynthesis</keyword>
<evidence type="ECO:0000256" key="10">
    <source>
        <dbReference type="ARBA" id="ARBA00023098"/>
    </source>
</evidence>
<dbReference type="PANTHER" id="PTHR13906">
    <property type="entry name" value="PORCUPINE"/>
    <property type="match status" value="1"/>
</dbReference>
<evidence type="ECO:0000313" key="21">
    <source>
        <dbReference type="Proteomes" id="UP000008237"/>
    </source>
</evidence>
<evidence type="ECO:0000256" key="13">
    <source>
        <dbReference type="ARBA" id="ARBA00023264"/>
    </source>
</evidence>
<evidence type="ECO:0000256" key="14">
    <source>
        <dbReference type="ARBA" id="ARBA00023315"/>
    </source>
</evidence>
<gene>
    <name evidence="20" type="ORF">EAI_11021</name>
</gene>
<dbReference type="Pfam" id="PF03062">
    <property type="entry name" value="MBOAT"/>
    <property type="match status" value="2"/>
</dbReference>
<dbReference type="GO" id="GO:0005783">
    <property type="term" value="C:endoplasmic reticulum"/>
    <property type="evidence" value="ECO:0007669"/>
    <property type="project" value="UniProtKB-SubCell"/>
</dbReference>
<evidence type="ECO:0000256" key="18">
    <source>
        <dbReference type="ARBA" id="ARBA00039721"/>
    </source>
</evidence>
<dbReference type="InterPro" id="IPR049941">
    <property type="entry name" value="LPLAT_7/PORCN-like"/>
</dbReference>
<evidence type="ECO:0000256" key="4">
    <source>
        <dbReference type="ARBA" id="ARBA00010323"/>
    </source>
</evidence>
<dbReference type="GO" id="GO:0016020">
    <property type="term" value="C:membrane"/>
    <property type="evidence" value="ECO:0007669"/>
    <property type="project" value="UniProtKB-SubCell"/>
</dbReference>
<evidence type="ECO:0000256" key="9">
    <source>
        <dbReference type="ARBA" id="ARBA00022989"/>
    </source>
</evidence>
<dbReference type="InterPro" id="IPR004299">
    <property type="entry name" value="MBOAT_fam"/>
</dbReference>
<evidence type="ECO:0000256" key="8">
    <source>
        <dbReference type="ARBA" id="ARBA00022824"/>
    </source>
</evidence>
<feature type="transmembrane region" description="Helical" evidence="19">
    <location>
        <begin position="165"/>
        <end position="181"/>
    </location>
</feature>
<name>E2BWV1_HARSA</name>
<comment type="pathway">
    <text evidence="15">Phospholipid metabolism.</text>
</comment>
<evidence type="ECO:0000256" key="6">
    <source>
        <dbReference type="ARBA" id="ARBA00022679"/>
    </source>
</evidence>
<keyword evidence="8" id="KW-0256">Endoplasmic reticulum</keyword>
<keyword evidence="7 19" id="KW-0812">Transmembrane</keyword>
<dbReference type="OrthoDB" id="5974730at2759"/>
<protein>
    <recommendedName>
        <fullName evidence="18">Lysophospholipid acyltransferase 5</fullName>
        <ecNumber evidence="16">2.3.1.23</ecNumber>
        <ecNumber evidence="17">2.3.1.n6</ecNumber>
    </recommendedName>
</protein>
<dbReference type="GO" id="GO:0006656">
    <property type="term" value="P:phosphatidylcholine biosynthetic process"/>
    <property type="evidence" value="ECO:0007669"/>
    <property type="project" value="TreeGrafter"/>
</dbReference>
<dbReference type="EC" id="2.3.1.n6" evidence="17"/>
<evidence type="ECO:0000256" key="17">
    <source>
        <dbReference type="ARBA" id="ARBA00038923"/>
    </source>
</evidence>
<dbReference type="EC" id="2.3.1.23" evidence="16"/>
<dbReference type="Proteomes" id="UP000008237">
    <property type="component" value="Unassembled WGS sequence"/>
</dbReference>
<evidence type="ECO:0000256" key="3">
    <source>
        <dbReference type="ARBA" id="ARBA00005074"/>
    </source>
</evidence>
<feature type="transmembrane region" description="Helical" evidence="19">
    <location>
        <begin position="224"/>
        <end position="248"/>
    </location>
</feature>
<keyword evidence="12" id="KW-0594">Phospholipid biosynthesis</keyword>
<keyword evidence="11 19" id="KW-0472">Membrane</keyword>
<evidence type="ECO:0000256" key="16">
    <source>
        <dbReference type="ARBA" id="ARBA00026120"/>
    </source>
</evidence>
<evidence type="ECO:0000256" key="15">
    <source>
        <dbReference type="ARBA" id="ARBA00025707"/>
    </source>
</evidence>
<dbReference type="InParanoid" id="E2BWV1"/>
<dbReference type="AlphaFoldDB" id="E2BWV1"/>
<feature type="transmembrane region" description="Helical" evidence="19">
    <location>
        <begin position="260"/>
        <end position="278"/>
    </location>
</feature>
<comment type="similarity">
    <text evidence="4">Belongs to the membrane-bound acyltransferase family.</text>
</comment>
<evidence type="ECO:0000256" key="12">
    <source>
        <dbReference type="ARBA" id="ARBA00023209"/>
    </source>
</evidence>